<comment type="caution">
    <text evidence="2">The sequence shown here is derived from an EMBL/GenBank/DDBJ whole genome shotgun (WGS) entry which is preliminary data.</text>
</comment>
<feature type="chain" id="PRO_5046613518" evidence="1">
    <location>
        <begin position="27"/>
        <end position="179"/>
    </location>
</feature>
<reference evidence="2 3" key="1">
    <citation type="submission" date="2021-01" db="EMBL/GenBank/DDBJ databases">
        <title>Whole genome shotgun sequence of Asanoa iriomotensis NBRC 100142.</title>
        <authorList>
            <person name="Komaki H."/>
            <person name="Tamura T."/>
        </authorList>
    </citation>
    <scope>NUCLEOTIDE SEQUENCE [LARGE SCALE GENOMIC DNA]</scope>
    <source>
        <strain evidence="2 3">NBRC 100142</strain>
    </source>
</reference>
<feature type="signal peptide" evidence="1">
    <location>
        <begin position="1"/>
        <end position="26"/>
    </location>
</feature>
<evidence type="ECO:0000313" key="2">
    <source>
        <dbReference type="EMBL" id="GIF60109.1"/>
    </source>
</evidence>
<evidence type="ECO:0000313" key="3">
    <source>
        <dbReference type="Proteomes" id="UP000624325"/>
    </source>
</evidence>
<dbReference type="Proteomes" id="UP000624325">
    <property type="component" value="Unassembled WGS sequence"/>
</dbReference>
<dbReference type="EMBL" id="BONC01000060">
    <property type="protein sequence ID" value="GIF60109.1"/>
    <property type="molecule type" value="Genomic_DNA"/>
</dbReference>
<evidence type="ECO:0000256" key="1">
    <source>
        <dbReference type="SAM" id="SignalP"/>
    </source>
</evidence>
<protein>
    <submittedName>
        <fullName evidence="2">Uncharacterized protein</fullName>
    </submittedName>
</protein>
<keyword evidence="1" id="KW-0732">Signal</keyword>
<dbReference type="RefSeq" id="WP_203706926.1">
    <property type="nucleotide sequence ID" value="NZ_BAAALU010000001.1"/>
</dbReference>
<gene>
    <name evidence="2" type="ORF">Air01nite_62040</name>
</gene>
<accession>A0ABQ4CBG6</accession>
<organism evidence="2 3">
    <name type="scientific">Asanoa iriomotensis</name>
    <dbReference type="NCBI Taxonomy" id="234613"/>
    <lineage>
        <taxon>Bacteria</taxon>
        <taxon>Bacillati</taxon>
        <taxon>Actinomycetota</taxon>
        <taxon>Actinomycetes</taxon>
        <taxon>Micromonosporales</taxon>
        <taxon>Micromonosporaceae</taxon>
        <taxon>Asanoa</taxon>
    </lineage>
</organism>
<sequence length="179" mass="16958">MRKRVTMASIAAVAAVMAIGAAPAVAVAPSPTATTGITFQITAAGLGITAPVTVNLGTGVSGGTVSGSIGPVTVTDQRGLLAATWTATVSSTAYTTGGGTAAETIPAVDATYTAGTPTATTGVPVPVTGVPGTLGAPRTAYTATAVGSNSATWNPTLSIAVPAAAVAGTYSGTVTHSVA</sequence>
<proteinExistence type="predicted"/>
<keyword evidence="3" id="KW-1185">Reference proteome</keyword>
<name>A0ABQ4CBG6_9ACTN</name>